<dbReference type="KEGG" id="paci:A4V11_01685"/>
<reference evidence="1" key="2">
    <citation type="submission" date="2023-10" db="EMBL/GenBank/DDBJ databases">
        <authorList>
            <person name="Khurajog B."/>
        </authorList>
    </citation>
    <scope>NUCLEOTIDE SEQUENCE</scope>
    <source>
        <strain evidence="1">BF9</strain>
    </source>
</reference>
<organism evidence="1 2">
    <name type="scientific">Pediococcus acidilactici</name>
    <dbReference type="NCBI Taxonomy" id="1254"/>
    <lineage>
        <taxon>Bacteria</taxon>
        <taxon>Bacillati</taxon>
        <taxon>Bacillota</taxon>
        <taxon>Bacilli</taxon>
        <taxon>Lactobacillales</taxon>
        <taxon>Lactobacillaceae</taxon>
        <taxon>Pediococcus</taxon>
        <taxon>Pediococcus acidilactici group</taxon>
    </lineage>
</organism>
<comment type="caution">
    <text evidence="1">The sequence shown here is derived from an EMBL/GenBank/DDBJ whole genome shotgun (WGS) entry which is preliminary data.</text>
</comment>
<evidence type="ECO:0000313" key="1">
    <source>
        <dbReference type="EMBL" id="MDV2620385.1"/>
    </source>
</evidence>
<reference evidence="1" key="1">
    <citation type="journal article" date="2023" name="PeerJ">
        <title>Selection and evaluation of lactic acid bacteria from chicken feces in Thailand as potential probiotics.</title>
        <authorList>
            <person name="Khurajog B."/>
            <person name="Disastra Y."/>
            <person name="Lawwyne L.D."/>
            <person name="Sirichokchatchawan W."/>
            <person name="Niyomtham W."/>
            <person name="Yindee J."/>
            <person name="Hampson D.J."/>
            <person name="Prapasarakul N."/>
        </authorList>
    </citation>
    <scope>NUCLEOTIDE SEQUENCE</scope>
    <source>
        <strain evidence="1">BF9</strain>
    </source>
</reference>
<sequence>MYTYFEVIAGSHSQMYYANLKCHNGYLVISSTSKFNCSIKLSDIIYVTQSDFLGTKVYSFNYQGTQLKFFENGLGIGEYLRNQFKDVLVKL</sequence>
<gene>
    <name evidence="1" type="ORF">R0G89_01360</name>
</gene>
<accession>A0AAN5Y7X4</accession>
<protein>
    <submittedName>
        <fullName evidence="1">Uncharacterized protein</fullName>
    </submittedName>
</protein>
<dbReference type="EMBL" id="JAWJAV010000001">
    <property type="protein sequence ID" value="MDV2620385.1"/>
    <property type="molecule type" value="Genomic_DNA"/>
</dbReference>
<dbReference type="Proteomes" id="UP001280897">
    <property type="component" value="Unassembled WGS sequence"/>
</dbReference>
<dbReference type="AlphaFoldDB" id="A0AAN5Y7X4"/>
<name>A0AAN5Y7X4_PEDAC</name>
<proteinExistence type="predicted"/>
<evidence type="ECO:0000313" key="2">
    <source>
        <dbReference type="Proteomes" id="UP001280897"/>
    </source>
</evidence>
<dbReference type="RefSeq" id="WP_005916908.1">
    <property type="nucleotide sequence ID" value="NZ_CAKMBA010000001.1"/>
</dbReference>
<dbReference type="GeneID" id="57365881"/>